<dbReference type="Proteomes" id="UP000305948">
    <property type="component" value="Unassembled WGS sequence"/>
</dbReference>
<evidence type="ECO:0000313" key="2">
    <source>
        <dbReference type="EMBL" id="TFK48352.1"/>
    </source>
</evidence>
<dbReference type="EMBL" id="ML213520">
    <property type="protein sequence ID" value="TFK48352.1"/>
    <property type="molecule type" value="Genomic_DNA"/>
</dbReference>
<evidence type="ECO:0000256" key="1">
    <source>
        <dbReference type="SAM" id="MobiDB-lite"/>
    </source>
</evidence>
<reference evidence="2 3" key="1">
    <citation type="journal article" date="2019" name="Nat. Ecol. Evol.">
        <title>Megaphylogeny resolves global patterns of mushroom evolution.</title>
        <authorList>
            <person name="Varga T."/>
            <person name="Krizsan K."/>
            <person name="Foldi C."/>
            <person name="Dima B."/>
            <person name="Sanchez-Garcia M."/>
            <person name="Sanchez-Ramirez S."/>
            <person name="Szollosi G.J."/>
            <person name="Szarkandi J.G."/>
            <person name="Papp V."/>
            <person name="Albert L."/>
            <person name="Andreopoulos W."/>
            <person name="Angelini C."/>
            <person name="Antonin V."/>
            <person name="Barry K.W."/>
            <person name="Bougher N.L."/>
            <person name="Buchanan P."/>
            <person name="Buyck B."/>
            <person name="Bense V."/>
            <person name="Catcheside P."/>
            <person name="Chovatia M."/>
            <person name="Cooper J."/>
            <person name="Damon W."/>
            <person name="Desjardin D."/>
            <person name="Finy P."/>
            <person name="Geml J."/>
            <person name="Haridas S."/>
            <person name="Hughes K."/>
            <person name="Justo A."/>
            <person name="Karasinski D."/>
            <person name="Kautmanova I."/>
            <person name="Kiss B."/>
            <person name="Kocsube S."/>
            <person name="Kotiranta H."/>
            <person name="LaButti K.M."/>
            <person name="Lechner B.E."/>
            <person name="Liimatainen K."/>
            <person name="Lipzen A."/>
            <person name="Lukacs Z."/>
            <person name="Mihaltcheva S."/>
            <person name="Morgado L.N."/>
            <person name="Niskanen T."/>
            <person name="Noordeloos M.E."/>
            <person name="Ohm R.A."/>
            <person name="Ortiz-Santana B."/>
            <person name="Ovrebo C."/>
            <person name="Racz N."/>
            <person name="Riley R."/>
            <person name="Savchenko A."/>
            <person name="Shiryaev A."/>
            <person name="Soop K."/>
            <person name="Spirin V."/>
            <person name="Szebenyi C."/>
            <person name="Tomsovsky M."/>
            <person name="Tulloss R.E."/>
            <person name="Uehling J."/>
            <person name="Grigoriev I.V."/>
            <person name="Vagvolgyi C."/>
            <person name="Papp T."/>
            <person name="Martin F.M."/>
            <person name="Miettinen O."/>
            <person name="Hibbett D.S."/>
            <person name="Nagy L.G."/>
        </authorList>
    </citation>
    <scope>NUCLEOTIDE SEQUENCE [LARGE SCALE GENOMIC DNA]</scope>
    <source>
        <strain evidence="2 3">OMC1185</strain>
    </source>
</reference>
<dbReference type="AlphaFoldDB" id="A0A5C3MUA2"/>
<proteinExistence type="predicted"/>
<organism evidence="2 3">
    <name type="scientific">Heliocybe sulcata</name>
    <dbReference type="NCBI Taxonomy" id="5364"/>
    <lineage>
        <taxon>Eukaryota</taxon>
        <taxon>Fungi</taxon>
        <taxon>Dikarya</taxon>
        <taxon>Basidiomycota</taxon>
        <taxon>Agaricomycotina</taxon>
        <taxon>Agaricomycetes</taxon>
        <taxon>Gloeophyllales</taxon>
        <taxon>Gloeophyllaceae</taxon>
        <taxon>Heliocybe</taxon>
    </lineage>
</organism>
<keyword evidence="3" id="KW-1185">Reference proteome</keyword>
<protein>
    <submittedName>
        <fullName evidence="2">Uncharacterized protein</fullName>
    </submittedName>
</protein>
<gene>
    <name evidence="2" type="ORF">OE88DRAFT_1738025</name>
</gene>
<accession>A0A5C3MUA2</accession>
<evidence type="ECO:0000313" key="3">
    <source>
        <dbReference type="Proteomes" id="UP000305948"/>
    </source>
</evidence>
<name>A0A5C3MUA2_9AGAM</name>
<sequence>MAPDTPGVHHIPPHVEPRSSRYLFQGQYLQKALDSLNCDEYGDYSFMANEDFLRDVDAVVEKDTQKQREKDLVKQRTEKQDLGKEKEKKIVVGKREMKDEKNSTNLAGEMKNKGTQTSGTHNGKPGKTLGRKLTRCLDSIYPDLSHLSPPLRSLSLRALTTPSTPSPSLRNLPALLPSPSQEWAHHQESQSSFTLEVNDTLIIYMQHLIRNFCDTEWRKLLIEKGLNQEDASHFVCAVEEDILETERSMHS</sequence>
<feature type="region of interest" description="Disordered" evidence="1">
    <location>
        <begin position="63"/>
        <end position="84"/>
    </location>
</feature>
<feature type="region of interest" description="Disordered" evidence="1">
    <location>
        <begin position="96"/>
        <end position="129"/>
    </location>
</feature>